<dbReference type="EMBL" id="JAJSOF020000031">
    <property type="protein sequence ID" value="KAJ4430690.1"/>
    <property type="molecule type" value="Genomic_DNA"/>
</dbReference>
<dbReference type="SUPFAM" id="SSF56112">
    <property type="entry name" value="Protein kinase-like (PK-like)"/>
    <property type="match status" value="2"/>
</dbReference>
<feature type="domain" description="PI3K/PI4K catalytic" evidence="1">
    <location>
        <begin position="14"/>
        <end position="802"/>
    </location>
</feature>
<dbReference type="PANTHER" id="PTHR11139:SF1">
    <property type="entry name" value="TRANSFORMATION_TRANSCRIPTION DOMAIN-ASSOCIATED PROTEIN"/>
    <property type="match status" value="1"/>
</dbReference>
<dbReference type="PROSITE" id="PS50290">
    <property type="entry name" value="PI3_4_KINASE_3"/>
    <property type="match status" value="1"/>
</dbReference>
<accession>A0ABQ8S9M6</accession>
<evidence type="ECO:0000259" key="1">
    <source>
        <dbReference type="PROSITE" id="PS50290"/>
    </source>
</evidence>
<dbReference type="InterPro" id="IPR050517">
    <property type="entry name" value="DDR_Repair_Kinase"/>
</dbReference>
<dbReference type="InterPro" id="IPR011009">
    <property type="entry name" value="Kinase-like_dom_sf"/>
</dbReference>
<dbReference type="PANTHER" id="PTHR11139">
    <property type="entry name" value="ATAXIA TELANGIECTASIA MUTATED ATM -RELATED"/>
    <property type="match status" value="1"/>
</dbReference>
<dbReference type="InterPro" id="IPR036940">
    <property type="entry name" value="PI3/4_kinase_cat_sf"/>
</dbReference>
<dbReference type="InterPro" id="IPR000403">
    <property type="entry name" value="PI3/4_kinase_cat_dom"/>
</dbReference>
<comment type="caution">
    <text evidence="2">The sequence shown here is derived from an EMBL/GenBank/DDBJ whole genome shotgun (WGS) entry which is preliminary data.</text>
</comment>
<name>A0ABQ8S9M6_PERAM</name>
<protein>
    <recommendedName>
        <fullName evidence="1">PI3K/PI4K catalytic domain-containing protein</fullName>
    </recommendedName>
</protein>
<sequence length="852" mass="97217">MKHSHYYVRIARFMPRVDIVQKHNTAARRLFIRGHNGKIYPYLVVNDSGLGDARREERVLQLLRMLNHYLGKQKNFAIIKRPIKKCDRIYTVKEVCALVASSSKKSSCTLTMVDTDDILDCSSWWSRFYNRSTETSRRFLHFTVPRVVAVSPQMRLIEDNPASVSLLDIYKQGCARVGFEHDAPILRYYERLAAVQDPVEANRDNYFNKRREASCTLRNKKRDYLNEKLNKVETNSENKNIRDLYKGIKEFENGYQARVNMIKDENEVCIPKKLVRLIKMCHSETYSRVCIGQFLSDAFPIHCELKQGDALSPLLFNFALEYGIRKVQDNREGLELNRLHQLLVFVGDVNMLGENSQTIKENTGILLKASKEIGLEVNPEKTNALHLAMKPLAVVLSSTFELVEAIVTNINYTWEKIKCRINMGNACYYSVEKLLSSSYLVSERNEGDDASEMSPVSSTVSYPAFAHIGLRENPRKNLNQPMITNAVSHSLTKLVSLRASDPARGFYKGVSVFDPAEVAKMNVNKNLMETIRKLEFCSDLWDTAVITGYKELQSVLKNKLSSGEEVDIISVLQGMTINYSDFAQSVFRIIWMPCARGSQASHQVLRDILKEVQTNMVPRSMLKEWATRTFPAATDYWTFRKMFTLQLSLACFAEYVLHLTRLNPDMMYIHQDSGLVNVSYFKFDVDDTTGDLDANRPVPFRLTPNILEYLSSIGISGPLTSSMIAAARCLVHPSFKVQTILRAILRDEMIAGHRKTVNPTIGTTHPHPYHRQLHIAEPKSAVVQETLKTTTNSVKTGRLSKNGNSLRNRVLPVQRGFSFKQETPVTLQTTGPREKNRKDVAEFYWKARGVIV</sequence>
<organism evidence="2 3">
    <name type="scientific">Periplaneta americana</name>
    <name type="common">American cockroach</name>
    <name type="synonym">Blatta americana</name>
    <dbReference type="NCBI Taxonomy" id="6978"/>
    <lineage>
        <taxon>Eukaryota</taxon>
        <taxon>Metazoa</taxon>
        <taxon>Ecdysozoa</taxon>
        <taxon>Arthropoda</taxon>
        <taxon>Hexapoda</taxon>
        <taxon>Insecta</taxon>
        <taxon>Pterygota</taxon>
        <taxon>Neoptera</taxon>
        <taxon>Polyneoptera</taxon>
        <taxon>Dictyoptera</taxon>
        <taxon>Blattodea</taxon>
        <taxon>Blattoidea</taxon>
        <taxon>Blattidae</taxon>
        <taxon>Blattinae</taxon>
        <taxon>Periplaneta</taxon>
    </lineage>
</organism>
<evidence type="ECO:0000313" key="3">
    <source>
        <dbReference type="Proteomes" id="UP001148838"/>
    </source>
</evidence>
<dbReference type="Pfam" id="PF00454">
    <property type="entry name" value="PI3_PI4_kinase"/>
    <property type="match status" value="1"/>
</dbReference>
<reference evidence="2 3" key="1">
    <citation type="journal article" date="2022" name="Allergy">
        <title>Genome assembly and annotation of Periplaneta americana reveal a comprehensive cockroach allergen profile.</title>
        <authorList>
            <person name="Wang L."/>
            <person name="Xiong Q."/>
            <person name="Saelim N."/>
            <person name="Wang L."/>
            <person name="Nong W."/>
            <person name="Wan A.T."/>
            <person name="Shi M."/>
            <person name="Liu X."/>
            <person name="Cao Q."/>
            <person name="Hui J.H.L."/>
            <person name="Sookrung N."/>
            <person name="Leung T.F."/>
            <person name="Tungtrongchitr A."/>
            <person name="Tsui S.K.W."/>
        </authorList>
    </citation>
    <scope>NUCLEOTIDE SEQUENCE [LARGE SCALE GENOMIC DNA]</scope>
    <source>
        <strain evidence="2">PWHHKU_190912</strain>
    </source>
</reference>
<dbReference type="CDD" id="cd05163">
    <property type="entry name" value="PIKK_TRRAP"/>
    <property type="match status" value="1"/>
</dbReference>
<keyword evidence="3" id="KW-1185">Reference proteome</keyword>
<evidence type="ECO:0000313" key="2">
    <source>
        <dbReference type="EMBL" id="KAJ4430690.1"/>
    </source>
</evidence>
<gene>
    <name evidence="2" type="ORF">ANN_19281</name>
</gene>
<dbReference type="Gene3D" id="1.10.1070.11">
    <property type="entry name" value="Phosphatidylinositol 3-/4-kinase, catalytic domain"/>
    <property type="match status" value="1"/>
</dbReference>
<dbReference type="Proteomes" id="UP001148838">
    <property type="component" value="Unassembled WGS sequence"/>
</dbReference>
<dbReference type="Pfam" id="PF00078">
    <property type="entry name" value="RVT_1"/>
    <property type="match status" value="1"/>
</dbReference>
<proteinExistence type="predicted"/>
<dbReference type="InterPro" id="IPR000477">
    <property type="entry name" value="RT_dom"/>
</dbReference>